<proteinExistence type="predicted"/>
<dbReference type="GO" id="GO:0005634">
    <property type="term" value="C:nucleus"/>
    <property type="evidence" value="ECO:0007669"/>
    <property type="project" value="UniProtKB-SubCell"/>
</dbReference>
<feature type="region of interest" description="Disordered" evidence="5">
    <location>
        <begin position="395"/>
        <end position="437"/>
    </location>
</feature>
<feature type="region of interest" description="Disordered" evidence="5">
    <location>
        <begin position="1"/>
        <end position="44"/>
    </location>
</feature>
<dbReference type="InterPro" id="IPR057939">
    <property type="entry name" value="TRF2_HOY1_PH"/>
</dbReference>
<feature type="compositionally biased region" description="Low complexity" evidence="5">
    <location>
        <begin position="524"/>
        <end position="548"/>
    </location>
</feature>
<evidence type="ECO:0000259" key="6">
    <source>
        <dbReference type="PROSITE" id="PS50071"/>
    </source>
</evidence>
<dbReference type="InterPro" id="IPR050720">
    <property type="entry name" value="Engrailed_Homeobox_TFs"/>
</dbReference>
<dbReference type="CDD" id="cd00086">
    <property type="entry name" value="homeodomain"/>
    <property type="match status" value="1"/>
</dbReference>
<dbReference type="OrthoDB" id="6159439at2759"/>
<dbReference type="PANTHER" id="PTHR24341:SF6">
    <property type="entry name" value="HOMEOBOX PROTEIN INVECTED"/>
    <property type="match status" value="1"/>
</dbReference>
<feature type="region of interest" description="Disordered" evidence="5">
    <location>
        <begin position="520"/>
        <end position="566"/>
    </location>
</feature>
<dbReference type="EMBL" id="JANBPY010000329">
    <property type="protein sequence ID" value="KAJ1967491.1"/>
    <property type="molecule type" value="Genomic_DNA"/>
</dbReference>
<feature type="domain" description="Homeobox" evidence="6">
    <location>
        <begin position="33"/>
        <end position="93"/>
    </location>
</feature>
<feature type="compositionally biased region" description="Low complexity" evidence="5">
    <location>
        <begin position="202"/>
        <end position="214"/>
    </location>
</feature>
<dbReference type="GO" id="GO:0003677">
    <property type="term" value="F:DNA binding"/>
    <property type="evidence" value="ECO:0007669"/>
    <property type="project" value="UniProtKB-UniRule"/>
</dbReference>
<dbReference type="SUPFAM" id="SSF46689">
    <property type="entry name" value="Homeodomain-like"/>
    <property type="match status" value="1"/>
</dbReference>
<dbReference type="AlphaFoldDB" id="A0A9W8ARF9"/>
<accession>A0A9W8ARF9</accession>
<dbReference type="Proteomes" id="UP001150925">
    <property type="component" value="Unassembled WGS sequence"/>
</dbReference>
<keyword evidence="8" id="KW-1185">Reference proteome</keyword>
<evidence type="ECO:0000256" key="3">
    <source>
        <dbReference type="PROSITE-ProRule" id="PRU00108"/>
    </source>
</evidence>
<gene>
    <name evidence="7" type="ORF">IWQ62_001822</name>
</gene>
<feature type="region of interest" description="Disordered" evidence="5">
    <location>
        <begin position="125"/>
        <end position="224"/>
    </location>
</feature>
<feature type="DNA-binding region" description="Homeobox" evidence="3">
    <location>
        <begin position="35"/>
        <end position="94"/>
    </location>
</feature>
<evidence type="ECO:0000256" key="1">
    <source>
        <dbReference type="ARBA" id="ARBA00004123"/>
    </source>
</evidence>
<evidence type="ECO:0000256" key="2">
    <source>
        <dbReference type="ARBA" id="ARBA00023242"/>
    </source>
</evidence>
<reference evidence="7" key="1">
    <citation type="submission" date="2022-07" db="EMBL/GenBank/DDBJ databases">
        <title>Phylogenomic reconstructions and comparative analyses of Kickxellomycotina fungi.</title>
        <authorList>
            <person name="Reynolds N.K."/>
            <person name="Stajich J.E."/>
            <person name="Barry K."/>
            <person name="Grigoriev I.V."/>
            <person name="Crous P."/>
            <person name="Smith M.E."/>
        </authorList>
    </citation>
    <scope>NUCLEOTIDE SEQUENCE</scope>
    <source>
        <strain evidence="7">RSA 1196</strain>
    </source>
</reference>
<feature type="region of interest" description="Disordered" evidence="5">
    <location>
        <begin position="456"/>
        <end position="503"/>
    </location>
</feature>
<dbReference type="Gene3D" id="1.10.10.60">
    <property type="entry name" value="Homeodomain-like"/>
    <property type="match status" value="1"/>
</dbReference>
<dbReference type="InterPro" id="IPR001356">
    <property type="entry name" value="HD"/>
</dbReference>
<dbReference type="PROSITE" id="PS50071">
    <property type="entry name" value="HOMEOBOX_2"/>
    <property type="match status" value="1"/>
</dbReference>
<dbReference type="GO" id="GO:0006357">
    <property type="term" value="P:regulation of transcription by RNA polymerase II"/>
    <property type="evidence" value="ECO:0007669"/>
    <property type="project" value="TreeGrafter"/>
</dbReference>
<organism evidence="7 8">
    <name type="scientific">Dispira parvispora</name>
    <dbReference type="NCBI Taxonomy" id="1520584"/>
    <lineage>
        <taxon>Eukaryota</taxon>
        <taxon>Fungi</taxon>
        <taxon>Fungi incertae sedis</taxon>
        <taxon>Zoopagomycota</taxon>
        <taxon>Kickxellomycotina</taxon>
        <taxon>Dimargaritomycetes</taxon>
        <taxon>Dimargaritales</taxon>
        <taxon>Dimargaritaceae</taxon>
        <taxon>Dispira</taxon>
    </lineage>
</organism>
<feature type="compositionally biased region" description="Low complexity" evidence="5">
    <location>
        <begin position="10"/>
        <end position="20"/>
    </location>
</feature>
<dbReference type="InterPro" id="IPR009057">
    <property type="entry name" value="Homeodomain-like_sf"/>
</dbReference>
<keyword evidence="3 4" id="KW-0371">Homeobox</keyword>
<evidence type="ECO:0000313" key="8">
    <source>
        <dbReference type="Proteomes" id="UP001150925"/>
    </source>
</evidence>
<dbReference type="Pfam" id="PF00046">
    <property type="entry name" value="Homeodomain"/>
    <property type="match status" value="1"/>
</dbReference>
<feature type="compositionally biased region" description="Polar residues" evidence="5">
    <location>
        <begin position="133"/>
        <end position="143"/>
    </location>
</feature>
<dbReference type="Pfam" id="PF24818">
    <property type="entry name" value="PH_TRF2_HOY1"/>
    <property type="match status" value="1"/>
</dbReference>
<evidence type="ECO:0000256" key="4">
    <source>
        <dbReference type="RuleBase" id="RU000682"/>
    </source>
</evidence>
<comment type="caution">
    <text evidence="7">The sequence shown here is derived from an EMBL/GenBank/DDBJ whole genome shotgun (WGS) entry which is preliminary data.</text>
</comment>
<keyword evidence="2 3" id="KW-0539">Nucleus</keyword>
<protein>
    <recommendedName>
        <fullName evidence="6">Homeobox domain-containing protein</fullName>
    </recommendedName>
</protein>
<keyword evidence="3 4" id="KW-0238">DNA-binding</keyword>
<dbReference type="SMART" id="SM00389">
    <property type="entry name" value="HOX"/>
    <property type="match status" value="1"/>
</dbReference>
<feature type="compositionally biased region" description="Low complexity" evidence="5">
    <location>
        <begin position="154"/>
        <end position="168"/>
    </location>
</feature>
<feature type="region of interest" description="Disordered" evidence="5">
    <location>
        <begin position="611"/>
        <end position="630"/>
    </location>
</feature>
<feature type="compositionally biased region" description="Polar residues" evidence="5">
    <location>
        <begin position="398"/>
        <end position="419"/>
    </location>
</feature>
<evidence type="ECO:0000256" key="5">
    <source>
        <dbReference type="SAM" id="MobiDB-lite"/>
    </source>
</evidence>
<comment type="subcellular location">
    <subcellularLocation>
        <location evidence="1 3 4">Nucleus</location>
    </subcellularLocation>
</comment>
<dbReference type="PANTHER" id="PTHR24341">
    <property type="entry name" value="HOMEOBOX PROTEIN ENGRAILED"/>
    <property type="match status" value="1"/>
</dbReference>
<evidence type="ECO:0000313" key="7">
    <source>
        <dbReference type="EMBL" id="KAJ1967491.1"/>
    </source>
</evidence>
<name>A0A9W8ARF9_9FUNG</name>
<feature type="compositionally biased region" description="Polar residues" evidence="5">
    <location>
        <begin position="456"/>
        <end position="479"/>
    </location>
</feature>
<feature type="compositionally biased region" description="Low complexity" evidence="5">
    <location>
        <begin position="420"/>
        <end position="435"/>
    </location>
</feature>
<sequence length="658" mass="69941">MNNEQSNPLSYASSSATSAAPHKRNGLHTAGDRRKSKRSQRAKPEELAILESVFACTPIPSAETRKELAAKLNRTESYIKIWFQNHRAQLKNALKRQSQQALSNSQVDPAGWTMFGHSGSLSNNTPVRLATVKPNSNGGSSSLRPIFPNPSFDNGSKSNSSCSAGSASTAPVTLLPKPPTSATVPSLADPSSLWAGNDGADTGSSTPQSTLPSTPREPVPSDLESLSAQVLHIGSFSHTTTEQNPLLCRCDFKNELFEWIILKKNAAKGYKMNIPFTIIQGIELSLHRNFASLPASVAAMQGELRFHLSQQPTFYKFDLNSKHRSFWIQCEDFTPSHQATLHTQHSLHGDYGQFSQELGGLLLHCPALYSRTAVSLNPVNPLNSRSSETAMSLHPVISPSTTNSLSTSFSPITGQQSVDMTPSALSTMSSTPSSSFLDNDSLSATTLQNFLFSPTDTSFQNSSSSPDESGNLFSPSILHTPQIPFLEEPPLPAGSSLPNDPEADNALWGSLVIGQTNATTTDHSAQPLPIASQPSSLSSSYQQQPALPELSGSNPGPSSLVIPPSTVLSSTNTTPYATPAIMPQEIEDLDISDLANILMDTLGPNSGLACTLGRSSSTSPSSSTPPAPVSPKSCPFFNPNNGCCTIFSVTCAPAATST</sequence>